<evidence type="ECO:0000313" key="2">
    <source>
        <dbReference type="Proteomes" id="UP000658514"/>
    </source>
</evidence>
<dbReference type="Proteomes" id="UP000658514">
    <property type="component" value="Unassembled WGS sequence"/>
</dbReference>
<comment type="caution">
    <text evidence="1">The sequence shown here is derived from an EMBL/GenBank/DDBJ whole genome shotgun (WGS) entry which is preliminary data.</text>
</comment>
<dbReference type="RefSeq" id="WP_190538564.1">
    <property type="nucleotide sequence ID" value="NZ_CAWPNO010000062.1"/>
</dbReference>
<name>A0ABR8A395_9CYAN</name>
<organism evidence="1 2">
    <name type="scientific">Calothrix parietina FACHB-288</name>
    <dbReference type="NCBI Taxonomy" id="2692896"/>
    <lineage>
        <taxon>Bacteria</taxon>
        <taxon>Bacillati</taxon>
        <taxon>Cyanobacteriota</taxon>
        <taxon>Cyanophyceae</taxon>
        <taxon>Nostocales</taxon>
        <taxon>Calotrichaceae</taxon>
        <taxon>Calothrix</taxon>
    </lineage>
</organism>
<reference evidence="1 2" key="1">
    <citation type="journal article" date="2020" name="ISME J.">
        <title>Comparative genomics reveals insights into cyanobacterial evolution and habitat adaptation.</title>
        <authorList>
            <person name="Chen M.Y."/>
            <person name="Teng W.K."/>
            <person name="Zhao L."/>
            <person name="Hu C.X."/>
            <person name="Zhou Y.K."/>
            <person name="Han B.P."/>
            <person name="Song L.R."/>
            <person name="Shu W.S."/>
        </authorList>
    </citation>
    <scope>NUCLEOTIDE SEQUENCE [LARGE SCALE GENOMIC DNA]</scope>
    <source>
        <strain evidence="1 2">FACHB-288</strain>
    </source>
</reference>
<evidence type="ECO:0000313" key="1">
    <source>
        <dbReference type="EMBL" id="MBD2194432.1"/>
    </source>
</evidence>
<protein>
    <recommendedName>
        <fullName evidence="3">Cysteine-rich CPCC domain-containing protein</fullName>
    </recommendedName>
</protein>
<evidence type="ECO:0008006" key="3">
    <source>
        <dbReference type="Google" id="ProtNLM"/>
    </source>
</evidence>
<proteinExistence type="predicted"/>
<sequence>MSYCPCCSDLLLQHVRGSDLYWFCRRCWQEMPVLGEIKSNALLEDVAEDLPKVVAHRRNNHAELATNTRIRRSGWIGIQDIPA</sequence>
<keyword evidence="2" id="KW-1185">Reference proteome</keyword>
<gene>
    <name evidence="1" type="ORF">H6G24_02835</name>
</gene>
<accession>A0ABR8A395</accession>
<dbReference type="EMBL" id="JACJQH010000003">
    <property type="protein sequence ID" value="MBD2194432.1"/>
    <property type="molecule type" value="Genomic_DNA"/>
</dbReference>